<evidence type="ECO:0000256" key="1">
    <source>
        <dbReference type="SAM" id="SignalP"/>
    </source>
</evidence>
<feature type="chain" id="PRO_5047170007" description="SGNH hydrolase-type esterase domain-containing protein" evidence="1">
    <location>
        <begin position="21"/>
        <end position="228"/>
    </location>
</feature>
<evidence type="ECO:0000313" key="3">
    <source>
        <dbReference type="EMBL" id="KAL1879275.1"/>
    </source>
</evidence>
<feature type="domain" description="SGNH hydrolase-type esterase" evidence="2">
    <location>
        <begin position="29"/>
        <end position="208"/>
    </location>
</feature>
<feature type="signal peptide" evidence="1">
    <location>
        <begin position="1"/>
        <end position="20"/>
    </location>
</feature>
<dbReference type="Pfam" id="PF13472">
    <property type="entry name" value="Lipase_GDSL_2"/>
    <property type="match status" value="1"/>
</dbReference>
<dbReference type="PANTHER" id="PTHR30383">
    <property type="entry name" value="THIOESTERASE 1/PROTEASE 1/LYSOPHOSPHOLIPASE L1"/>
    <property type="match status" value="1"/>
</dbReference>
<organism evidence="3 4">
    <name type="scientific">Diaporthe australafricana</name>
    <dbReference type="NCBI Taxonomy" id="127596"/>
    <lineage>
        <taxon>Eukaryota</taxon>
        <taxon>Fungi</taxon>
        <taxon>Dikarya</taxon>
        <taxon>Ascomycota</taxon>
        <taxon>Pezizomycotina</taxon>
        <taxon>Sordariomycetes</taxon>
        <taxon>Sordariomycetidae</taxon>
        <taxon>Diaporthales</taxon>
        <taxon>Diaporthaceae</taxon>
        <taxon>Diaporthe</taxon>
    </lineage>
</organism>
<accession>A0ABR3XUA3</accession>
<sequence>MQFSMWSVLAATALVGSGLAQNKIRIMPLGDSITEITCWRAYVWDDLVAANVSGQAQYVGSQNSNPQNCKPKTTNWDQHNEGHSGWLAIDIANSYIATWAKNTPADIVMFMLGTNDVTRGHTTAEITAAYTKIVQTVRQSNPKAKFIVDEVIPLSFNNNAIVALNNAIPSWAATLNTTESPIVIADCYTGFTTSDLRDGVHPNESGDRKIQAKISPLLINYVKQSLAA</sequence>
<dbReference type="Gene3D" id="3.40.50.1110">
    <property type="entry name" value="SGNH hydrolase"/>
    <property type="match status" value="1"/>
</dbReference>
<dbReference type="SUPFAM" id="SSF52266">
    <property type="entry name" value="SGNH hydrolase"/>
    <property type="match status" value="1"/>
</dbReference>
<dbReference type="EMBL" id="JAWRVE010000010">
    <property type="protein sequence ID" value="KAL1879275.1"/>
    <property type="molecule type" value="Genomic_DNA"/>
</dbReference>
<gene>
    <name evidence="3" type="ORF">Daus18300_001854</name>
</gene>
<dbReference type="CDD" id="cd01833">
    <property type="entry name" value="XynB_like"/>
    <property type="match status" value="1"/>
</dbReference>
<comment type="caution">
    <text evidence="3">The sequence shown here is derived from an EMBL/GenBank/DDBJ whole genome shotgun (WGS) entry which is preliminary data.</text>
</comment>
<dbReference type="InterPro" id="IPR036514">
    <property type="entry name" value="SGNH_hydro_sf"/>
</dbReference>
<keyword evidence="1" id="KW-0732">Signal</keyword>
<name>A0ABR3XUA3_9PEZI</name>
<proteinExistence type="predicted"/>
<dbReference type="InterPro" id="IPR013830">
    <property type="entry name" value="SGNH_hydro"/>
</dbReference>
<evidence type="ECO:0000313" key="4">
    <source>
        <dbReference type="Proteomes" id="UP001583177"/>
    </source>
</evidence>
<dbReference type="InterPro" id="IPR051532">
    <property type="entry name" value="Ester_Hydrolysis_Enzymes"/>
</dbReference>
<keyword evidence="4" id="KW-1185">Reference proteome</keyword>
<protein>
    <recommendedName>
        <fullName evidence="2">SGNH hydrolase-type esterase domain-containing protein</fullName>
    </recommendedName>
</protein>
<dbReference type="Proteomes" id="UP001583177">
    <property type="component" value="Unassembled WGS sequence"/>
</dbReference>
<dbReference type="PANTHER" id="PTHR30383:SF2">
    <property type="entry name" value="CELLULOSE-BINDING PROTEIN"/>
    <property type="match status" value="1"/>
</dbReference>
<evidence type="ECO:0000259" key="2">
    <source>
        <dbReference type="Pfam" id="PF13472"/>
    </source>
</evidence>
<reference evidence="3 4" key="1">
    <citation type="journal article" date="2024" name="IMA Fungus">
        <title>IMA Genome - F19 : A genome assembly and annotation guide to empower mycologists, including annotated draft genome sequences of Ceratocystis pirilliformis, Diaporthe australafricana, Fusarium ophioides, Paecilomyces lecythidis, and Sporothrix stenoceras.</title>
        <authorList>
            <person name="Aylward J."/>
            <person name="Wilson A.M."/>
            <person name="Visagie C.M."/>
            <person name="Spraker J."/>
            <person name="Barnes I."/>
            <person name="Buitendag C."/>
            <person name="Ceriani C."/>
            <person name="Del Mar Angel L."/>
            <person name="du Plessis D."/>
            <person name="Fuchs T."/>
            <person name="Gasser K."/>
            <person name="Kramer D."/>
            <person name="Li W."/>
            <person name="Munsamy K."/>
            <person name="Piso A."/>
            <person name="Price J.L."/>
            <person name="Sonnekus B."/>
            <person name="Thomas C."/>
            <person name="van der Nest A."/>
            <person name="van Dijk A."/>
            <person name="van Heerden A."/>
            <person name="van Vuuren N."/>
            <person name="Yilmaz N."/>
            <person name="Duong T.A."/>
            <person name="van der Merwe N.A."/>
            <person name="Wingfield M.J."/>
            <person name="Wingfield B.D."/>
        </authorList>
    </citation>
    <scope>NUCLEOTIDE SEQUENCE [LARGE SCALE GENOMIC DNA]</scope>
    <source>
        <strain evidence="3 4">CMW 18300</strain>
    </source>
</reference>